<keyword evidence="2" id="KW-1003">Cell membrane</keyword>
<evidence type="ECO:0000256" key="1">
    <source>
        <dbReference type="ARBA" id="ARBA00004651"/>
    </source>
</evidence>
<dbReference type="InterPro" id="IPR036938">
    <property type="entry name" value="PAP2/HPO_sf"/>
</dbReference>
<organism evidence="9 10">
    <name type="scientific">Tumebacillus lacus</name>
    <dbReference type="NCBI Taxonomy" id="2995335"/>
    <lineage>
        <taxon>Bacteria</taxon>
        <taxon>Bacillati</taxon>
        <taxon>Bacillota</taxon>
        <taxon>Bacilli</taxon>
        <taxon>Bacillales</taxon>
        <taxon>Alicyclobacillaceae</taxon>
        <taxon>Tumebacillus</taxon>
    </lineage>
</organism>
<feature type="transmembrane region" description="Helical" evidence="7">
    <location>
        <begin position="142"/>
        <end position="160"/>
    </location>
</feature>
<sequence>MDKLLLNQIRRPIGRHHNLDRFILHIAKRGPLWFFLILGLLALQGAYLPVLAAILAATATRALNELLGRLYFRQRPFIQEGFEPLLPHAPTSSFPSNHAACGFALAVAVWLLLPPVGIPMLLLAALLALSRVYVGVHYPADILLGSLIGTAVAHLTVFLLQ</sequence>
<dbReference type="PANTHER" id="PTHR14969">
    <property type="entry name" value="SPHINGOSINE-1-PHOSPHATE PHOSPHOHYDROLASE"/>
    <property type="match status" value="1"/>
</dbReference>
<keyword evidence="6 7" id="KW-0472">Membrane</keyword>
<gene>
    <name evidence="9" type="ORF">OS242_08120</name>
</gene>
<dbReference type="Proteomes" id="UP001208017">
    <property type="component" value="Unassembled WGS sequence"/>
</dbReference>
<dbReference type="Pfam" id="PF01569">
    <property type="entry name" value="PAP2"/>
    <property type="match status" value="1"/>
</dbReference>
<dbReference type="InterPro" id="IPR000326">
    <property type="entry name" value="PAP2/HPO"/>
</dbReference>
<proteinExistence type="predicted"/>
<comment type="caution">
    <text evidence="9">The sequence shown here is derived from an EMBL/GenBank/DDBJ whole genome shotgun (WGS) entry which is preliminary data.</text>
</comment>
<evidence type="ECO:0000256" key="5">
    <source>
        <dbReference type="ARBA" id="ARBA00022989"/>
    </source>
</evidence>
<protein>
    <submittedName>
        <fullName evidence="9">Phosphatase PAP2 family protein</fullName>
    </submittedName>
</protein>
<evidence type="ECO:0000313" key="10">
    <source>
        <dbReference type="Proteomes" id="UP001208017"/>
    </source>
</evidence>
<keyword evidence="4" id="KW-0378">Hydrolase</keyword>
<dbReference type="SMART" id="SM00014">
    <property type="entry name" value="acidPPc"/>
    <property type="match status" value="1"/>
</dbReference>
<name>A0ABT3X5E4_9BACL</name>
<evidence type="ECO:0000256" key="7">
    <source>
        <dbReference type="SAM" id="Phobius"/>
    </source>
</evidence>
<dbReference type="PANTHER" id="PTHR14969:SF62">
    <property type="entry name" value="DECAPRENYLPHOSPHORYL-5-PHOSPHORIBOSE PHOSPHATASE RV3807C-RELATED"/>
    <property type="match status" value="1"/>
</dbReference>
<dbReference type="EMBL" id="JAPMLT010000003">
    <property type="protein sequence ID" value="MCX7569929.1"/>
    <property type="molecule type" value="Genomic_DNA"/>
</dbReference>
<evidence type="ECO:0000256" key="3">
    <source>
        <dbReference type="ARBA" id="ARBA00022692"/>
    </source>
</evidence>
<dbReference type="RefSeq" id="WP_267151178.1">
    <property type="nucleotide sequence ID" value="NZ_JAPMLT010000003.1"/>
</dbReference>
<evidence type="ECO:0000256" key="4">
    <source>
        <dbReference type="ARBA" id="ARBA00022801"/>
    </source>
</evidence>
<feature type="domain" description="Phosphatidic acid phosphatase type 2/haloperoxidase" evidence="8">
    <location>
        <begin position="48"/>
        <end position="157"/>
    </location>
</feature>
<feature type="transmembrane region" description="Helical" evidence="7">
    <location>
        <begin position="32"/>
        <end position="57"/>
    </location>
</feature>
<evidence type="ECO:0000256" key="2">
    <source>
        <dbReference type="ARBA" id="ARBA00022475"/>
    </source>
</evidence>
<reference evidence="9 10" key="1">
    <citation type="submission" date="2022-11" db="EMBL/GenBank/DDBJ databases">
        <title>Study of microbial diversity in lake waters.</title>
        <authorList>
            <person name="Zhang J."/>
        </authorList>
    </citation>
    <scope>NUCLEOTIDE SEQUENCE [LARGE SCALE GENOMIC DNA]</scope>
    <source>
        <strain evidence="9 10">DT12</strain>
    </source>
</reference>
<accession>A0ABT3X5E4</accession>
<dbReference type="SUPFAM" id="SSF48317">
    <property type="entry name" value="Acid phosphatase/Vanadium-dependent haloperoxidase"/>
    <property type="match status" value="1"/>
</dbReference>
<keyword evidence="3 7" id="KW-0812">Transmembrane</keyword>
<keyword evidence="5 7" id="KW-1133">Transmembrane helix</keyword>
<comment type="subcellular location">
    <subcellularLocation>
        <location evidence="1">Cell membrane</location>
        <topology evidence="1">Multi-pass membrane protein</topology>
    </subcellularLocation>
</comment>
<keyword evidence="10" id="KW-1185">Reference proteome</keyword>
<dbReference type="Gene3D" id="1.20.144.10">
    <property type="entry name" value="Phosphatidic acid phosphatase type 2/haloperoxidase"/>
    <property type="match status" value="1"/>
</dbReference>
<evidence type="ECO:0000259" key="8">
    <source>
        <dbReference type="SMART" id="SM00014"/>
    </source>
</evidence>
<evidence type="ECO:0000256" key="6">
    <source>
        <dbReference type="ARBA" id="ARBA00023136"/>
    </source>
</evidence>
<evidence type="ECO:0000313" key="9">
    <source>
        <dbReference type="EMBL" id="MCX7569929.1"/>
    </source>
</evidence>